<evidence type="ECO:0000313" key="1">
    <source>
        <dbReference type="EMBL" id="AWM36923.1"/>
    </source>
</evidence>
<accession>A0A2Z3GT24</accession>
<dbReference type="Proteomes" id="UP000245802">
    <property type="component" value="Chromosome"/>
</dbReference>
<protein>
    <submittedName>
        <fullName evidence="1">Uncharacterized protein</fullName>
    </submittedName>
</protein>
<dbReference type="KEGG" id="gog:C1280_07750"/>
<proteinExistence type="predicted"/>
<sequence length="101" mass="11232">MTASGGMCSLEEKDEFFAKLDGPLMRCYGSTNDGEIRGYRVIGYAASNEERVDKDRKSDASEAINSIFRTQRHVAVLGVKTFDTEAEAQAWAYETIERGDP</sequence>
<name>A0A2Z3GT24_9BACT</name>
<keyword evidence="2" id="KW-1185">Reference proteome</keyword>
<organism evidence="1 2">
    <name type="scientific">Gemmata obscuriglobus</name>
    <dbReference type="NCBI Taxonomy" id="114"/>
    <lineage>
        <taxon>Bacteria</taxon>
        <taxon>Pseudomonadati</taxon>
        <taxon>Planctomycetota</taxon>
        <taxon>Planctomycetia</taxon>
        <taxon>Gemmatales</taxon>
        <taxon>Gemmataceae</taxon>
        <taxon>Gemmata</taxon>
    </lineage>
</organism>
<reference evidence="1 2" key="1">
    <citation type="submission" date="2018-01" db="EMBL/GenBank/DDBJ databases">
        <title>G. obscuriglobus.</title>
        <authorList>
            <person name="Franke J."/>
            <person name="Blomberg W."/>
            <person name="Selmecki A."/>
        </authorList>
    </citation>
    <scope>NUCLEOTIDE SEQUENCE [LARGE SCALE GENOMIC DNA]</scope>
    <source>
        <strain evidence="1 2">DSM 5831</strain>
    </source>
</reference>
<evidence type="ECO:0000313" key="2">
    <source>
        <dbReference type="Proteomes" id="UP000245802"/>
    </source>
</evidence>
<dbReference type="EMBL" id="CP025958">
    <property type="protein sequence ID" value="AWM36923.1"/>
    <property type="molecule type" value="Genomic_DNA"/>
</dbReference>
<gene>
    <name evidence="1" type="ORF">C1280_07750</name>
</gene>
<dbReference type="AlphaFoldDB" id="A0A2Z3GT24"/>